<reference evidence="1 2" key="1">
    <citation type="submission" date="2023-09" db="EMBL/GenBank/DDBJ databases">
        <title>Genomes of two closely related lineages of the louse Polyplax serrata with different host specificities.</title>
        <authorList>
            <person name="Martinu J."/>
            <person name="Tarabai H."/>
            <person name="Stefka J."/>
            <person name="Hypsa V."/>
        </authorList>
    </citation>
    <scope>NUCLEOTIDE SEQUENCE [LARGE SCALE GENOMIC DNA]</scope>
    <source>
        <strain evidence="1">98ZLc_SE</strain>
    </source>
</reference>
<dbReference type="EMBL" id="JAWJWF010000007">
    <property type="protein sequence ID" value="KAK6630768.1"/>
    <property type="molecule type" value="Genomic_DNA"/>
</dbReference>
<dbReference type="CDD" id="cd00037">
    <property type="entry name" value="CLECT"/>
    <property type="match status" value="1"/>
</dbReference>
<protein>
    <recommendedName>
        <fullName evidence="3">C-type lectin domain-containing protein</fullName>
    </recommendedName>
</protein>
<proteinExistence type="predicted"/>
<evidence type="ECO:0000313" key="2">
    <source>
        <dbReference type="Proteomes" id="UP001359485"/>
    </source>
</evidence>
<dbReference type="InterPro" id="IPR016187">
    <property type="entry name" value="CTDL_fold"/>
</dbReference>
<keyword evidence="2" id="KW-1185">Reference proteome</keyword>
<dbReference type="Proteomes" id="UP001359485">
    <property type="component" value="Unassembled WGS sequence"/>
</dbReference>
<name>A0ABR1AYW7_POLSC</name>
<dbReference type="InterPro" id="IPR016186">
    <property type="entry name" value="C-type_lectin-like/link_sf"/>
</dbReference>
<sequence length="411" mass="46614">MKSLFTLMDPKEKDCHCVLKLRQTRGSFGLSDLPVFPTCRIVFPRKLQDSSSKHKDGLLIELTRLNVPCSGGGFIQFVEDSVNNNSEQVFNAPKKLCGKLEELNVVERKLYFPSLSESKRPYLLVHKSPMFSLNYHLVDYCYNVTFVSKNGSLVLNPVKNLLCHFRVHLPYGNRVLLRLQMGEDKQVSTTENYNENAQNEDNLTKLKVNSSSNQANHSNWNSLKRLTSIGNGQNVAQTRLWEEKKSGDCDGLRVVVWDGSLTWNHCSRHGDPKRDIQVSSRENVVTIKIAARTTSPEFSGYPVVKFWYHAEPVTSLVGTCDFGEVLVKQFCVSSVHVELNWDAAEEFCRKRGGHLASIRDETSQNAIDNLLIYRSSLEPKLSDVLLMAGICFPHHTHRTSQVEIVRSTRLV</sequence>
<gene>
    <name evidence="1" type="ORF">RUM44_002937</name>
</gene>
<dbReference type="SUPFAM" id="SSF56436">
    <property type="entry name" value="C-type lectin-like"/>
    <property type="match status" value="1"/>
</dbReference>
<organism evidence="1 2">
    <name type="scientific">Polyplax serrata</name>
    <name type="common">Common mouse louse</name>
    <dbReference type="NCBI Taxonomy" id="468196"/>
    <lineage>
        <taxon>Eukaryota</taxon>
        <taxon>Metazoa</taxon>
        <taxon>Ecdysozoa</taxon>
        <taxon>Arthropoda</taxon>
        <taxon>Hexapoda</taxon>
        <taxon>Insecta</taxon>
        <taxon>Pterygota</taxon>
        <taxon>Neoptera</taxon>
        <taxon>Paraneoptera</taxon>
        <taxon>Psocodea</taxon>
        <taxon>Troctomorpha</taxon>
        <taxon>Phthiraptera</taxon>
        <taxon>Anoplura</taxon>
        <taxon>Polyplacidae</taxon>
        <taxon>Polyplax</taxon>
    </lineage>
</organism>
<accession>A0ABR1AYW7</accession>
<comment type="caution">
    <text evidence="1">The sequence shown here is derived from an EMBL/GenBank/DDBJ whole genome shotgun (WGS) entry which is preliminary data.</text>
</comment>
<evidence type="ECO:0008006" key="3">
    <source>
        <dbReference type="Google" id="ProtNLM"/>
    </source>
</evidence>
<dbReference type="Gene3D" id="3.10.100.10">
    <property type="entry name" value="Mannose-Binding Protein A, subunit A"/>
    <property type="match status" value="1"/>
</dbReference>
<evidence type="ECO:0000313" key="1">
    <source>
        <dbReference type="EMBL" id="KAK6630768.1"/>
    </source>
</evidence>